<dbReference type="Proteomes" id="UP000694941">
    <property type="component" value="Unplaced"/>
</dbReference>
<keyword evidence="13" id="KW-1185">Reference proteome</keyword>
<dbReference type="PANTHER" id="PTHR13817">
    <property type="entry name" value="TITIN"/>
    <property type="match status" value="1"/>
</dbReference>
<evidence type="ECO:0000256" key="11">
    <source>
        <dbReference type="SAM" id="Phobius"/>
    </source>
</evidence>
<evidence type="ECO:0000313" key="13">
    <source>
        <dbReference type="Proteomes" id="UP000694941"/>
    </source>
</evidence>
<evidence type="ECO:0000313" key="14">
    <source>
        <dbReference type="RefSeq" id="XP_022250923.1"/>
    </source>
</evidence>
<keyword evidence="2 11" id="KW-0812">Transmembrane</keyword>
<name>A0ABM1T4W7_LIMPO</name>
<evidence type="ECO:0000256" key="7">
    <source>
        <dbReference type="ARBA" id="ARBA00023136"/>
    </source>
</evidence>
<feature type="compositionally biased region" description="Polar residues" evidence="10">
    <location>
        <begin position="386"/>
        <end position="396"/>
    </location>
</feature>
<keyword evidence="9" id="KW-0393">Immunoglobulin domain</keyword>
<protein>
    <submittedName>
        <fullName evidence="14">Down syndrome cell adhesion molecule homolog</fullName>
    </submittedName>
</protein>
<reference evidence="14" key="1">
    <citation type="submission" date="2025-08" db="UniProtKB">
        <authorList>
            <consortium name="RefSeq"/>
        </authorList>
    </citation>
    <scope>IDENTIFICATION</scope>
    <source>
        <tissue evidence="14">Muscle</tissue>
    </source>
</reference>
<gene>
    <name evidence="14" type="primary">LOC106467091</name>
</gene>
<dbReference type="InterPro" id="IPR013783">
    <property type="entry name" value="Ig-like_fold"/>
</dbReference>
<dbReference type="SMART" id="SM00060">
    <property type="entry name" value="FN3"/>
    <property type="match status" value="3"/>
</dbReference>
<dbReference type="Gene3D" id="2.60.40.10">
    <property type="entry name" value="Immunoglobulins"/>
    <property type="match status" value="3"/>
</dbReference>
<keyword evidence="4" id="KW-0677">Repeat</keyword>
<evidence type="ECO:0000256" key="9">
    <source>
        <dbReference type="ARBA" id="ARBA00023319"/>
    </source>
</evidence>
<dbReference type="InterPro" id="IPR036116">
    <property type="entry name" value="FN3_sf"/>
</dbReference>
<dbReference type="PROSITE" id="PS50853">
    <property type="entry name" value="FN3"/>
    <property type="match status" value="3"/>
</dbReference>
<feature type="domain" description="Fibronectin type-III" evidence="12">
    <location>
        <begin position="104"/>
        <end position="195"/>
    </location>
</feature>
<evidence type="ECO:0000256" key="2">
    <source>
        <dbReference type="ARBA" id="ARBA00022692"/>
    </source>
</evidence>
<feature type="region of interest" description="Disordered" evidence="10">
    <location>
        <begin position="88"/>
        <end position="112"/>
    </location>
</feature>
<evidence type="ECO:0000256" key="6">
    <source>
        <dbReference type="ARBA" id="ARBA00022989"/>
    </source>
</evidence>
<evidence type="ECO:0000256" key="1">
    <source>
        <dbReference type="ARBA" id="ARBA00004167"/>
    </source>
</evidence>
<dbReference type="InterPro" id="IPR056754">
    <property type="entry name" value="DSCAM/DSCAML_C"/>
</dbReference>
<feature type="compositionally biased region" description="Low complexity" evidence="10">
    <location>
        <begin position="483"/>
        <end position="504"/>
    </location>
</feature>
<comment type="subcellular location">
    <subcellularLocation>
        <location evidence="1">Membrane</location>
        <topology evidence="1">Single-pass membrane protein</topology>
    </subcellularLocation>
</comment>
<feature type="compositionally biased region" description="Low complexity" evidence="10">
    <location>
        <begin position="102"/>
        <end position="112"/>
    </location>
</feature>
<dbReference type="SUPFAM" id="SSF49265">
    <property type="entry name" value="Fibronectin type III"/>
    <property type="match status" value="2"/>
</dbReference>
<keyword evidence="7 11" id="KW-0472">Membrane</keyword>
<feature type="compositionally biased region" description="Polar residues" evidence="10">
    <location>
        <begin position="472"/>
        <end position="481"/>
    </location>
</feature>
<evidence type="ECO:0000259" key="12">
    <source>
        <dbReference type="PROSITE" id="PS50853"/>
    </source>
</evidence>
<keyword evidence="6 11" id="KW-1133">Transmembrane helix</keyword>
<feature type="domain" description="Fibronectin type-III" evidence="12">
    <location>
        <begin position="196"/>
        <end position="291"/>
    </location>
</feature>
<dbReference type="InterPro" id="IPR050964">
    <property type="entry name" value="Striated_Muscle_Regulatory"/>
</dbReference>
<evidence type="ECO:0000256" key="5">
    <source>
        <dbReference type="ARBA" id="ARBA00022889"/>
    </source>
</evidence>
<feature type="domain" description="Fibronectin type-III" evidence="12">
    <location>
        <begin position="4"/>
        <end position="102"/>
    </location>
</feature>
<feature type="compositionally biased region" description="Low complexity" evidence="10">
    <location>
        <begin position="347"/>
        <end position="358"/>
    </location>
</feature>
<evidence type="ECO:0000256" key="8">
    <source>
        <dbReference type="ARBA" id="ARBA00023157"/>
    </source>
</evidence>
<evidence type="ECO:0000256" key="10">
    <source>
        <dbReference type="SAM" id="MobiDB-lite"/>
    </source>
</evidence>
<dbReference type="RefSeq" id="XP_022250923.1">
    <property type="nucleotide sequence ID" value="XM_022395215.1"/>
</dbReference>
<proteinExistence type="predicted"/>
<dbReference type="Pfam" id="PF00041">
    <property type="entry name" value="fn3"/>
    <property type="match status" value="2"/>
</dbReference>
<dbReference type="InterPro" id="IPR003961">
    <property type="entry name" value="FN3_dom"/>
</dbReference>
<keyword evidence="3" id="KW-0732">Signal</keyword>
<evidence type="ECO:0000256" key="4">
    <source>
        <dbReference type="ARBA" id="ARBA00022737"/>
    </source>
</evidence>
<dbReference type="CDD" id="cd00063">
    <property type="entry name" value="FN3"/>
    <property type="match status" value="3"/>
</dbReference>
<dbReference type="PANTHER" id="PTHR13817:SF73">
    <property type="entry name" value="FIBRONECTIN TYPE-III DOMAIN-CONTAINING PROTEIN"/>
    <property type="match status" value="1"/>
</dbReference>
<evidence type="ECO:0000256" key="3">
    <source>
        <dbReference type="ARBA" id="ARBA00022729"/>
    </source>
</evidence>
<feature type="region of interest" description="Disordered" evidence="10">
    <location>
        <begin position="469"/>
        <end position="504"/>
    </location>
</feature>
<feature type="non-terminal residue" evidence="14">
    <location>
        <position position="1"/>
    </location>
</feature>
<feature type="transmembrane region" description="Helical" evidence="11">
    <location>
        <begin position="321"/>
        <end position="343"/>
    </location>
</feature>
<dbReference type="Pfam" id="PF25059">
    <property type="entry name" value="FN3_DSCAM-DSCAML_C"/>
    <property type="match status" value="1"/>
</dbReference>
<dbReference type="GeneID" id="106467091"/>
<organism evidence="13 14">
    <name type="scientific">Limulus polyphemus</name>
    <name type="common">Atlantic horseshoe crab</name>
    <dbReference type="NCBI Taxonomy" id="6850"/>
    <lineage>
        <taxon>Eukaryota</taxon>
        <taxon>Metazoa</taxon>
        <taxon>Ecdysozoa</taxon>
        <taxon>Arthropoda</taxon>
        <taxon>Chelicerata</taxon>
        <taxon>Merostomata</taxon>
        <taxon>Xiphosura</taxon>
        <taxon>Limulidae</taxon>
        <taxon>Limulus</taxon>
    </lineage>
</organism>
<feature type="region of interest" description="Disordered" evidence="10">
    <location>
        <begin position="347"/>
        <end position="419"/>
    </location>
</feature>
<keyword evidence="8" id="KW-1015">Disulfide bond</keyword>
<keyword evidence="5" id="KW-0130">Cell adhesion</keyword>
<sequence length="504" mass="55983">PGGPPLDVTVEATGATSLKVAWKPPRKDLLHGKLLGYYVGYKQEDSQESFQYKNVETPEDGEMASYITNLKRLTSYLVMVQAYNNAGPGPRSDEIQAKTLESSPPTSPGLTVVSSTSSSISIEWEKNENVVFKDYILHYKAEGKEWIKEKLSTTTNNYTLKGLQCGTRYRLYMTASNSLGTGEPSATVIGRTKGGAPVSPHKRTFLIINSTFVNLNLGSWEDGGCPIQYFSVRYRPTFQHVWNTVASRVMALQKHLDIGHLTPGREYSLLVNAYNEAGTTEAEYTFQTLNYTFFASVLTPPPVRRPESRNSSLPFYRNLTVILPVVFSIIVLLVVTTAVLVCLRKQSDSSNGDSSTESQPRKGRQVENVGMMEFPQKPPKEMEQTYKPSYYSSPTRKPTPIAARGRLRRRDENHEYAEPYASVPPPRCVIDERNCPAMLSTRNDGPYATIKRSPPRPVCYLPPMNQVGVKLRSTQQATSPERSGPYCQSGSSPSGSSGERPSSM</sequence>
<accession>A0ABM1T4W7</accession>